<feature type="region of interest" description="Disordered" evidence="1">
    <location>
        <begin position="69"/>
        <end position="107"/>
    </location>
</feature>
<gene>
    <name evidence="2" type="ORF">BS50DRAFT_103365</name>
</gene>
<accession>A0A2T2NCD2</accession>
<protein>
    <submittedName>
        <fullName evidence="2">Uncharacterized protein</fullName>
    </submittedName>
</protein>
<evidence type="ECO:0000313" key="2">
    <source>
        <dbReference type="EMBL" id="PSN63039.1"/>
    </source>
</evidence>
<evidence type="ECO:0000313" key="3">
    <source>
        <dbReference type="Proteomes" id="UP000240883"/>
    </source>
</evidence>
<reference evidence="2 3" key="1">
    <citation type="journal article" date="2018" name="Front. Microbiol.">
        <title>Genome-Wide Analysis of Corynespora cassiicola Leaf Fall Disease Putative Effectors.</title>
        <authorList>
            <person name="Lopez D."/>
            <person name="Ribeiro S."/>
            <person name="Label P."/>
            <person name="Fumanal B."/>
            <person name="Venisse J.S."/>
            <person name="Kohler A."/>
            <person name="de Oliveira R.R."/>
            <person name="Labutti K."/>
            <person name="Lipzen A."/>
            <person name="Lail K."/>
            <person name="Bauer D."/>
            <person name="Ohm R.A."/>
            <person name="Barry K.W."/>
            <person name="Spatafora J."/>
            <person name="Grigoriev I.V."/>
            <person name="Martin F.M."/>
            <person name="Pujade-Renaud V."/>
        </authorList>
    </citation>
    <scope>NUCLEOTIDE SEQUENCE [LARGE SCALE GENOMIC DNA]</scope>
    <source>
        <strain evidence="2 3">Philippines</strain>
    </source>
</reference>
<keyword evidence="3" id="KW-1185">Reference proteome</keyword>
<feature type="compositionally biased region" description="Low complexity" evidence="1">
    <location>
        <begin position="75"/>
        <end position="93"/>
    </location>
</feature>
<dbReference type="EMBL" id="KZ678140">
    <property type="protein sequence ID" value="PSN63039.1"/>
    <property type="molecule type" value="Genomic_DNA"/>
</dbReference>
<dbReference type="Proteomes" id="UP000240883">
    <property type="component" value="Unassembled WGS sequence"/>
</dbReference>
<name>A0A2T2NCD2_CORCC</name>
<proteinExistence type="predicted"/>
<evidence type="ECO:0000256" key="1">
    <source>
        <dbReference type="SAM" id="MobiDB-lite"/>
    </source>
</evidence>
<dbReference type="AlphaFoldDB" id="A0A2T2NCD2"/>
<sequence>MRGQMIGASSFLHLLTESGACLTRRIGRCDQIENFHCEKLDNNVQTLMGLSELGLRMGMALRAGGTAGLETHGCPSSTSSSPRTSSTHTSPCSLRPRCLANHPLWRA</sequence>
<organism evidence="2 3">
    <name type="scientific">Corynespora cassiicola Philippines</name>
    <dbReference type="NCBI Taxonomy" id="1448308"/>
    <lineage>
        <taxon>Eukaryota</taxon>
        <taxon>Fungi</taxon>
        <taxon>Dikarya</taxon>
        <taxon>Ascomycota</taxon>
        <taxon>Pezizomycotina</taxon>
        <taxon>Dothideomycetes</taxon>
        <taxon>Pleosporomycetidae</taxon>
        <taxon>Pleosporales</taxon>
        <taxon>Corynesporascaceae</taxon>
        <taxon>Corynespora</taxon>
    </lineage>
</organism>